<dbReference type="AlphaFoldDB" id="A0A344UVF8"/>
<accession>A0A344UVF8</accession>
<dbReference type="KEGG" id="acij:JS278_02104"/>
<proteinExistence type="predicted"/>
<reference evidence="1 2" key="1">
    <citation type="submission" date="2017-12" db="EMBL/GenBank/DDBJ databases">
        <title>The whole genome sequence of the Acidipropionibacterium virtanenii sp. nov. type strain JS278.</title>
        <authorList>
            <person name="Laine P."/>
            <person name="Deptula P."/>
            <person name="Varmanen P."/>
            <person name="Auvinen P."/>
        </authorList>
    </citation>
    <scope>NUCLEOTIDE SEQUENCE [LARGE SCALE GENOMIC DNA]</scope>
    <source>
        <strain evidence="1 2">JS278</strain>
    </source>
</reference>
<sequence>MSFAWILTVPHPSPAGTDALAELGASQSFDSAEEADAWLGEHFDELSFEGVDAVTLAEDGTPVRERMSLSEA</sequence>
<dbReference type="OrthoDB" id="3214648at2"/>
<name>A0A344UVF8_9ACTN</name>
<evidence type="ECO:0000313" key="1">
    <source>
        <dbReference type="EMBL" id="AXE39256.1"/>
    </source>
</evidence>
<protein>
    <submittedName>
        <fullName evidence="1">Uncharacterized protein</fullName>
    </submittedName>
</protein>
<organism evidence="1 2">
    <name type="scientific">Acidipropionibacterium virtanenii</name>
    <dbReference type="NCBI Taxonomy" id="2057246"/>
    <lineage>
        <taxon>Bacteria</taxon>
        <taxon>Bacillati</taxon>
        <taxon>Actinomycetota</taxon>
        <taxon>Actinomycetes</taxon>
        <taxon>Propionibacteriales</taxon>
        <taxon>Propionibacteriaceae</taxon>
        <taxon>Acidipropionibacterium</taxon>
    </lineage>
</organism>
<gene>
    <name evidence="1" type="ORF">JS278_02104</name>
</gene>
<dbReference type="RefSeq" id="WP_114045160.1">
    <property type="nucleotide sequence ID" value="NZ_CP025198.1"/>
</dbReference>
<dbReference type="Proteomes" id="UP000251995">
    <property type="component" value="Chromosome"/>
</dbReference>
<keyword evidence="2" id="KW-1185">Reference proteome</keyword>
<dbReference type="EMBL" id="CP025198">
    <property type="protein sequence ID" value="AXE39256.1"/>
    <property type="molecule type" value="Genomic_DNA"/>
</dbReference>
<evidence type="ECO:0000313" key="2">
    <source>
        <dbReference type="Proteomes" id="UP000251995"/>
    </source>
</evidence>